<comment type="caution">
    <text evidence="1">The sequence shown here is derived from an EMBL/GenBank/DDBJ whole genome shotgun (WGS) entry which is preliminary data.</text>
</comment>
<organism evidence="1 2">
    <name type="scientific">Champsocephalus gunnari</name>
    <name type="common">Mackerel icefish</name>
    <dbReference type="NCBI Taxonomy" id="52237"/>
    <lineage>
        <taxon>Eukaryota</taxon>
        <taxon>Metazoa</taxon>
        <taxon>Chordata</taxon>
        <taxon>Craniata</taxon>
        <taxon>Vertebrata</taxon>
        <taxon>Euteleostomi</taxon>
        <taxon>Actinopterygii</taxon>
        <taxon>Neopterygii</taxon>
        <taxon>Teleostei</taxon>
        <taxon>Neoteleostei</taxon>
        <taxon>Acanthomorphata</taxon>
        <taxon>Eupercaria</taxon>
        <taxon>Perciformes</taxon>
        <taxon>Notothenioidei</taxon>
        <taxon>Channichthyidae</taxon>
        <taxon>Champsocephalus</taxon>
    </lineage>
</organism>
<proteinExistence type="predicted"/>
<name>A0AAN8C420_CHAGU</name>
<dbReference type="Proteomes" id="UP001331515">
    <property type="component" value="Unassembled WGS sequence"/>
</dbReference>
<evidence type="ECO:0000313" key="2">
    <source>
        <dbReference type="Proteomes" id="UP001331515"/>
    </source>
</evidence>
<accession>A0AAN8C420</accession>
<gene>
    <name evidence="1" type="ORF">CgunFtcFv8_009988</name>
</gene>
<protein>
    <submittedName>
        <fullName evidence="1">Uncharacterized protein</fullName>
    </submittedName>
</protein>
<evidence type="ECO:0000313" key="1">
    <source>
        <dbReference type="EMBL" id="KAK5896382.1"/>
    </source>
</evidence>
<reference evidence="1 2" key="1">
    <citation type="journal article" date="2023" name="Mol. Biol. Evol.">
        <title>Genomics of Secondarily Temperate Adaptation in the Only Non-Antarctic Icefish.</title>
        <authorList>
            <person name="Rivera-Colon A.G."/>
            <person name="Rayamajhi N."/>
            <person name="Minhas B.F."/>
            <person name="Madrigal G."/>
            <person name="Bilyk K.T."/>
            <person name="Yoon V."/>
            <person name="Hune M."/>
            <person name="Gregory S."/>
            <person name="Cheng C.H.C."/>
            <person name="Catchen J.M."/>
        </authorList>
    </citation>
    <scope>NUCLEOTIDE SEQUENCE [LARGE SCALE GENOMIC DNA]</scope>
    <source>
        <tissue evidence="1">White muscle</tissue>
    </source>
</reference>
<sequence>MRTYANMFDSFYKKKTVKSRVRQAERDISHTFLNSKLNKSSISWRVIRTVRSAGSQAGFSADRPSGINSAPIVRLGSIQRRSSVWDQFSADRPSGINSAPIVRLGSIQRRSSVWDQFSADRPSGINSAPIVRLGSIQRRSSVWDQFSADAKVETF</sequence>
<dbReference type="AlphaFoldDB" id="A0AAN8C420"/>
<dbReference type="EMBL" id="JAURVH010001534">
    <property type="protein sequence ID" value="KAK5896382.1"/>
    <property type="molecule type" value="Genomic_DNA"/>
</dbReference>
<keyword evidence="2" id="KW-1185">Reference proteome</keyword>